<reference evidence="3 4" key="1">
    <citation type="submission" date="2018-05" db="EMBL/GenBank/DDBJ databases">
        <title>Evolution of GPA BGCs.</title>
        <authorList>
            <person name="Waglechner N."/>
            <person name="Wright G.D."/>
        </authorList>
    </citation>
    <scope>NUCLEOTIDE SEQUENCE [LARGE SCALE GENOMIC DNA]</scope>
    <source>
        <strain evidence="3 4">A82846</strain>
    </source>
</reference>
<keyword evidence="2" id="KW-1133">Transmembrane helix</keyword>
<dbReference type="AlphaFoldDB" id="A0A428YWN0"/>
<dbReference type="EMBL" id="QHKI01000052">
    <property type="protein sequence ID" value="RSM74343.1"/>
    <property type="molecule type" value="Genomic_DNA"/>
</dbReference>
<comment type="caution">
    <text evidence="3">The sequence shown here is derived from an EMBL/GenBank/DDBJ whole genome shotgun (WGS) entry which is preliminary data.</text>
</comment>
<dbReference type="RefSeq" id="WP_037265427.1">
    <property type="nucleotide sequence ID" value="NZ_QHKI01000052.1"/>
</dbReference>
<evidence type="ECO:0000313" key="3">
    <source>
        <dbReference type="EMBL" id="RSM74343.1"/>
    </source>
</evidence>
<evidence type="ECO:0000313" key="4">
    <source>
        <dbReference type="Proteomes" id="UP000287547"/>
    </source>
</evidence>
<accession>A0A428YWN0</accession>
<organism evidence="3 4">
    <name type="scientific">Kibdelosporangium aridum</name>
    <dbReference type="NCBI Taxonomy" id="2030"/>
    <lineage>
        <taxon>Bacteria</taxon>
        <taxon>Bacillati</taxon>
        <taxon>Actinomycetota</taxon>
        <taxon>Actinomycetes</taxon>
        <taxon>Pseudonocardiales</taxon>
        <taxon>Pseudonocardiaceae</taxon>
        <taxon>Kibdelosporangium</taxon>
    </lineage>
</organism>
<keyword evidence="2" id="KW-0812">Transmembrane</keyword>
<evidence type="ECO:0000256" key="1">
    <source>
        <dbReference type="SAM" id="Coils"/>
    </source>
</evidence>
<evidence type="ECO:0000256" key="2">
    <source>
        <dbReference type="SAM" id="Phobius"/>
    </source>
</evidence>
<sequence>MTDENSPAQRSRLTRWSLVVVAVFVVATGAFGALWFIERGNHKTTADHLGTARAEVQDAKTKLANMAKRHIDVQNRVKKAEQEIQKHEADAAANKPCTDAGHELVTAEEDAAIRAAVRQLEARCK</sequence>
<proteinExistence type="predicted"/>
<keyword evidence="1" id="KW-0175">Coiled coil</keyword>
<dbReference type="Proteomes" id="UP000287547">
    <property type="component" value="Unassembled WGS sequence"/>
</dbReference>
<protein>
    <submittedName>
        <fullName evidence="3">Uncharacterized protein</fullName>
    </submittedName>
</protein>
<feature type="coiled-coil region" evidence="1">
    <location>
        <begin position="49"/>
        <end position="90"/>
    </location>
</feature>
<gene>
    <name evidence="3" type="ORF">DMH04_40075</name>
</gene>
<name>A0A428YWN0_KIBAR</name>
<keyword evidence="2" id="KW-0472">Membrane</keyword>
<feature type="transmembrane region" description="Helical" evidence="2">
    <location>
        <begin position="16"/>
        <end position="37"/>
    </location>
</feature>